<evidence type="ECO:0000313" key="1">
    <source>
        <dbReference type="EMBL" id="VDD82629.1"/>
    </source>
</evidence>
<accession>A0A0R3ULR3</accession>
<proteinExistence type="predicted"/>
<reference evidence="1 2" key="1">
    <citation type="submission" date="2018-10" db="EMBL/GenBank/DDBJ databases">
        <authorList>
            <consortium name="Pathogen Informatics"/>
        </authorList>
    </citation>
    <scope>NUCLEOTIDE SEQUENCE [LARGE SCALE GENOMIC DNA]</scope>
</reference>
<sequence>MSKEEGKARDKVDLERKIGLVDLPPNESFEASKRRHLGPFNHRSKLVPLNVVEADVCGAQWPSNHASAPNSVPAAPRPVLRLDHPHDGLSQFTAKHCVNLPLLHQRQCLKIFPS</sequence>
<name>A0A0R3ULR3_MESCO</name>
<organism evidence="1 2">
    <name type="scientific">Mesocestoides corti</name>
    <name type="common">Flatworm</name>
    <dbReference type="NCBI Taxonomy" id="53468"/>
    <lineage>
        <taxon>Eukaryota</taxon>
        <taxon>Metazoa</taxon>
        <taxon>Spiralia</taxon>
        <taxon>Lophotrochozoa</taxon>
        <taxon>Platyhelminthes</taxon>
        <taxon>Cestoda</taxon>
        <taxon>Eucestoda</taxon>
        <taxon>Cyclophyllidea</taxon>
        <taxon>Mesocestoididae</taxon>
        <taxon>Mesocestoides</taxon>
    </lineage>
</organism>
<evidence type="ECO:0000313" key="2">
    <source>
        <dbReference type="Proteomes" id="UP000267029"/>
    </source>
</evidence>
<keyword evidence="2" id="KW-1185">Reference proteome</keyword>
<dbReference type="EMBL" id="UXSR01005544">
    <property type="protein sequence ID" value="VDD82629.1"/>
    <property type="molecule type" value="Genomic_DNA"/>
</dbReference>
<dbReference type="Proteomes" id="UP000267029">
    <property type="component" value="Unassembled WGS sequence"/>
</dbReference>
<gene>
    <name evidence="1" type="ORF">MCOS_LOCUS8632</name>
</gene>
<dbReference type="AlphaFoldDB" id="A0A0R3ULR3"/>
<protein>
    <submittedName>
        <fullName evidence="1">Uncharacterized protein</fullName>
    </submittedName>
</protein>